<dbReference type="Pfam" id="PF01392">
    <property type="entry name" value="Fz"/>
    <property type="match status" value="1"/>
</dbReference>
<dbReference type="GO" id="GO:0035567">
    <property type="term" value="P:non-canonical Wnt signaling pathway"/>
    <property type="evidence" value="ECO:0007669"/>
    <property type="project" value="TreeGrafter"/>
</dbReference>
<keyword evidence="16" id="KW-1185">Reference proteome</keyword>
<proteinExistence type="inferred from homology"/>
<feature type="transmembrane region" description="Helical" evidence="11">
    <location>
        <begin position="413"/>
        <end position="432"/>
    </location>
</feature>
<accession>A0A7J7K2B7</accession>
<feature type="transmembrane region" description="Helical" evidence="11">
    <location>
        <begin position="321"/>
        <end position="341"/>
    </location>
</feature>
<dbReference type="PROSITE" id="PS50038">
    <property type="entry name" value="FZ"/>
    <property type="match status" value="1"/>
</dbReference>
<keyword evidence="4 11" id="KW-0812">Transmembrane</keyword>
<keyword evidence="12" id="KW-0732">Signal</keyword>
<dbReference type="InterPro" id="IPR015526">
    <property type="entry name" value="Frizzled/SFRP"/>
</dbReference>
<evidence type="ECO:0000256" key="9">
    <source>
        <dbReference type="PROSITE-ProRule" id="PRU00090"/>
    </source>
</evidence>
<dbReference type="Pfam" id="PF01534">
    <property type="entry name" value="Frizzled"/>
    <property type="match status" value="1"/>
</dbReference>
<dbReference type="PANTHER" id="PTHR11309:SF47">
    <property type="entry name" value="FRIZZLED"/>
    <property type="match status" value="1"/>
</dbReference>
<evidence type="ECO:0000256" key="8">
    <source>
        <dbReference type="ARBA" id="ARBA00023170"/>
    </source>
</evidence>
<keyword evidence="8" id="KW-0675">Receptor</keyword>
<evidence type="ECO:0000256" key="11">
    <source>
        <dbReference type="SAM" id="Phobius"/>
    </source>
</evidence>
<dbReference type="Gene3D" id="1.10.2000.10">
    <property type="entry name" value="Frizzled cysteine-rich domain"/>
    <property type="match status" value="1"/>
</dbReference>
<feature type="disulfide bond" evidence="9">
    <location>
        <begin position="37"/>
        <end position="98"/>
    </location>
</feature>
<dbReference type="GO" id="GO:0060070">
    <property type="term" value="P:canonical Wnt signaling pathway"/>
    <property type="evidence" value="ECO:0007669"/>
    <property type="project" value="TreeGrafter"/>
</dbReference>
<dbReference type="InterPro" id="IPR017981">
    <property type="entry name" value="GPCR_2-like_7TM"/>
</dbReference>
<dbReference type="SMART" id="SM01330">
    <property type="entry name" value="Frizzled"/>
    <property type="match status" value="1"/>
</dbReference>
<evidence type="ECO:0000259" key="13">
    <source>
        <dbReference type="PROSITE" id="PS50038"/>
    </source>
</evidence>
<evidence type="ECO:0000313" key="15">
    <source>
        <dbReference type="EMBL" id="KAF6032779.1"/>
    </source>
</evidence>
<dbReference type="PRINTS" id="PR00489">
    <property type="entry name" value="FRIZZLED"/>
</dbReference>
<feature type="signal peptide" evidence="12">
    <location>
        <begin position="1"/>
        <end position="23"/>
    </location>
</feature>
<evidence type="ECO:0000256" key="1">
    <source>
        <dbReference type="ARBA" id="ARBA00004141"/>
    </source>
</evidence>
<feature type="disulfide bond" evidence="9">
    <location>
        <begin position="45"/>
        <end position="91"/>
    </location>
</feature>
<feature type="transmembrane region" description="Helical" evidence="11">
    <location>
        <begin position="287"/>
        <end position="309"/>
    </location>
</feature>
<keyword evidence="5 11" id="KW-1133">Transmembrane helix</keyword>
<evidence type="ECO:0000256" key="2">
    <source>
        <dbReference type="ARBA" id="ARBA00008077"/>
    </source>
</evidence>
<keyword evidence="7 9" id="KW-1015">Disulfide bond</keyword>
<feature type="disulfide bond" evidence="9">
    <location>
        <begin position="112"/>
        <end position="136"/>
    </location>
</feature>
<name>A0A7J7K2B7_BUGNE</name>
<comment type="caution">
    <text evidence="9">Lacks conserved residue(s) required for the propagation of feature annotation.</text>
</comment>
<evidence type="ECO:0000256" key="3">
    <source>
        <dbReference type="ARBA" id="ARBA00022473"/>
    </source>
</evidence>
<feature type="transmembrane region" description="Helical" evidence="11">
    <location>
        <begin position="368"/>
        <end position="393"/>
    </location>
</feature>
<keyword evidence="3" id="KW-0217">Developmental protein</keyword>
<reference evidence="15" key="1">
    <citation type="submission" date="2020-06" db="EMBL/GenBank/DDBJ databases">
        <title>Draft genome of Bugula neritina, a colonial animal packing powerful symbionts and potential medicines.</title>
        <authorList>
            <person name="Rayko M."/>
        </authorList>
    </citation>
    <scope>NUCLEOTIDE SEQUENCE [LARGE SCALE GENOMIC DNA]</scope>
    <source>
        <strain evidence="15">Kwan_BN1</strain>
    </source>
</reference>
<evidence type="ECO:0000256" key="4">
    <source>
        <dbReference type="ARBA" id="ARBA00022692"/>
    </source>
</evidence>
<evidence type="ECO:0000256" key="5">
    <source>
        <dbReference type="ARBA" id="ARBA00022989"/>
    </source>
</evidence>
<dbReference type="AlphaFoldDB" id="A0A7J7K2B7"/>
<dbReference type="InterPro" id="IPR036790">
    <property type="entry name" value="Frizzled_dom_sf"/>
</dbReference>
<evidence type="ECO:0000256" key="7">
    <source>
        <dbReference type="ARBA" id="ARBA00023157"/>
    </source>
</evidence>
<evidence type="ECO:0000313" key="16">
    <source>
        <dbReference type="Proteomes" id="UP000593567"/>
    </source>
</evidence>
<evidence type="ECO:0000256" key="12">
    <source>
        <dbReference type="SAM" id="SignalP"/>
    </source>
</evidence>
<dbReference type="OrthoDB" id="10053709at2759"/>
<feature type="compositionally biased region" description="Low complexity" evidence="10">
    <location>
        <begin position="149"/>
        <end position="167"/>
    </location>
</feature>
<dbReference type="InterPro" id="IPR020067">
    <property type="entry name" value="Frizzled_dom"/>
</dbReference>
<sequence length="440" mass="48759">MYTLKLERVLLIVLLKNVLLTAGQQTGNPEKPTHGLCEPITIPICQGIGYNQTIMPNILGHETQTDAGFEVTVYHPLVSIKCSPHLRLFLCALYLPVCTILTEPVPPCRSVCIAARDGCSGTMNRFGHDWPEHMACEKFPELPELCVGPNETTTNNQPTNSYPSHGQPNGGQPNGGQSTNHQSFNGEGVAPNTPNYNKNNFWNPLQPQQTLPTLHNPQIVAGDETRNTLLPPQKSVISGVCPLTWRTEPKLKYKLQLTQLKGYEMEDCGLPCKGVLFDENNETLARYWIGVWAILCFVSTLFTVLTFLIDMDRFSYPERPIIFISGCYLIVSICYIVGFILEDKASCITASGGELVVTQGTKNEGCTILFMLTYFFTMASSIWWVILTLTWVLAAGLKWGHEAIESNSQYFHLAAWAVPAIKTITIIALRSIDGDVLSGM</sequence>
<feature type="chain" id="PRO_5029782284" evidence="12">
    <location>
        <begin position="24"/>
        <end position="440"/>
    </location>
</feature>
<dbReference type="Gene3D" id="1.20.1070.10">
    <property type="entry name" value="Rhodopsin 7-helix transmembrane proteins"/>
    <property type="match status" value="1"/>
</dbReference>
<dbReference type="EMBL" id="VXIV02001478">
    <property type="protein sequence ID" value="KAF6032779.1"/>
    <property type="molecule type" value="Genomic_DNA"/>
</dbReference>
<dbReference type="Proteomes" id="UP000593567">
    <property type="component" value="Unassembled WGS sequence"/>
</dbReference>
<evidence type="ECO:0000256" key="10">
    <source>
        <dbReference type="SAM" id="MobiDB-lite"/>
    </source>
</evidence>
<protein>
    <submittedName>
        <fullName evidence="15">FZD7</fullName>
    </submittedName>
</protein>
<organism evidence="15 16">
    <name type="scientific">Bugula neritina</name>
    <name type="common">Brown bryozoan</name>
    <name type="synonym">Sertularia neritina</name>
    <dbReference type="NCBI Taxonomy" id="10212"/>
    <lineage>
        <taxon>Eukaryota</taxon>
        <taxon>Metazoa</taxon>
        <taxon>Spiralia</taxon>
        <taxon>Lophotrochozoa</taxon>
        <taxon>Bryozoa</taxon>
        <taxon>Gymnolaemata</taxon>
        <taxon>Cheilostomatida</taxon>
        <taxon>Flustrina</taxon>
        <taxon>Buguloidea</taxon>
        <taxon>Bugulidae</taxon>
        <taxon>Bugula</taxon>
    </lineage>
</organism>
<dbReference type="PANTHER" id="PTHR11309">
    <property type="entry name" value="FRIZZLED"/>
    <property type="match status" value="1"/>
</dbReference>
<dbReference type="SMART" id="SM00063">
    <property type="entry name" value="FRI"/>
    <property type="match status" value="1"/>
</dbReference>
<feature type="domain" description="FZ" evidence="13">
    <location>
        <begin position="32"/>
        <end position="149"/>
    </location>
</feature>
<comment type="similarity">
    <text evidence="2">Belongs to the G-protein coupled receptor Fz/Smo family.</text>
</comment>
<evidence type="ECO:0000259" key="14">
    <source>
        <dbReference type="PROSITE" id="PS50261"/>
    </source>
</evidence>
<dbReference type="GO" id="GO:0017147">
    <property type="term" value="F:Wnt-protein binding"/>
    <property type="evidence" value="ECO:0007669"/>
    <property type="project" value="TreeGrafter"/>
</dbReference>
<dbReference type="PROSITE" id="PS50261">
    <property type="entry name" value="G_PROTEIN_RECEP_F2_4"/>
    <property type="match status" value="1"/>
</dbReference>
<feature type="region of interest" description="Disordered" evidence="10">
    <location>
        <begin position="147"/>
        <end position="197"/>
    </location>
</feature>
<feature type="domain" description="G-protein coupled receptors family 2 profile 2" evidence="14">
    <location>
        <begin position="285"/>
        <end position="440"/>
    </location>
</feature>
<evidence type="ECO:0000256" key="6">
    <source>
        <dbReference type="ARBA" id="ARBA00023136"/>
    </source>
</evidence>
<comment type="subcellular location">
    <subcellularLocation>
        <location evidence="1">Membrane</location>
        <topology evidence="1">Multi-pass membrane protein</topology>
    </subcellularLocation>
</comment>
<dbReference type="GO" id="GO:0042813">
    <property type="term" value="F:Wnt receptor activity"/>
    <property type="evidence" value="ECO:0007669"/>
    <property type="project" value="TreeGrafter"/>
</dbReference>
<dbReference type="GO" id="GO:0005886">
    <property type="term" value="C:plasma membrane"/>
    <property type="evidence" value="ECO:0007669"/>
    <property type="project" value="TreeGrafter"/>
</dbReference>
<gene>
    <name evidence="15" type="ORF">EB796_008916</name>
</gene>
<keyword evidence="6 11" id="KW-0472">Membrane</keyword>
<dbReference type="SUPFAM" id="SSF63501">
    <property type="entry name" value="Frizzled cysteine-rich domain"/>
    <property type="match status" value="1"/>
</dbReference>
<comment type="caution">
    <text evidence="15">The sequence shown here is derived from an EMBL/GenBank/DDBJ whole genome shotgun (WGS) entry which is preliminary data.</text>
</comment>
<dbReference type="InterPro" id="IPR000539">
    <property type="entry name" value="Frizzled/Smoothened_7TM"/>
</dbReference>